<dbReference type="VEuPathDB" id="TrichDB:TRFO_25340"/>
<accession>A0A1J4K6J9</accession>
<organism evidence="1 2">
    <name type="scientific">Tritrichomonas foetus</name>
    <dbReference type="NCBI Taxonomy" id="1144522"/>
    <lineage>
        <taxon>Eukaryota</taxon>
        <taxon>Metamonada</taxon>
        <taxon>Parabasalia</taxon>
        <taxon>Tritrichomonadida</taxon>
        <taxon>Tritrichomonadidae</taxon>
        <taxon>Tritrichomonas</taxon>
    </lineage>
</organism>
<evidence type="ECO:0000313" key="1">
    <source>
        <dbReference type="EMBL" id="OHT06594.1"/>
    </source>
</evidence>
<evidence type="ECO:0000313" key="2">
    <source>
        <dbReference type="Proteomes" id="UP000179807"/>
    </source>
</evidence>
<dbReference type="RefSeq" id="XP_068359730.1">
    <property type="nucleotide sequence ID" value="XM_068504287.1"/>
</dbReference>
<reference evidence="1" key="1">
    <citation type="submission" date="2016-10" db="EMBL/GenBank/DDBJ databases">
        <authorList>
            <person name="Benchimol M."/>
            <person name="Almeida L.G."/>
            <person name="Vasconcelos A.T."/>
            <person name="Perreira-Neves A."/>
            <person name="Rosa I.A."/>
            <person name="Tasca T."/>
            <person name="Bogo M.R."/>
            <person name="de Souza W."/>
        </authorList>
    </citation>
    <scope>NUCLEOTIDE SEQUENCE [LARGE SCALE GENOMIC DNA]</scope>
    <source>
        <strain evidence="1">K</strain>
    </source>
</reference>
<dbReference type="EMBL" id="MLAK01000721">
    <property type="protein sequence ID" value="OHT06594.1"/>
    <property type="molecule type" value="Genomic_DNA"/>
</dbReference>
<name>A0A1J4K6J9_9EUKA</name>
<protein>
    <submittedName>
        <fullName evidence="1">Uncharacterized protein</fullName>
    </submittedName>
</protein>
<gene>
    <name evidence="1" type="ORF">TRFO_25340</name>
</gene>
<dbReference type="OrthoDB" id="10511926at2759"/>
<dbReference type="AlphaFoldDB" id="A0A1J4K6J9"/>
<comment type="caution">
    <text evidence="1">The sequence shown here is derived from an EMBL/GenBank/DDBJ whole genome shotgun (WGS) entry which is preliminary data.</text>
</comment>
<proteinExistence type="predicted"/>
<sequence>MTEEVTQETLEELSTFLTDLIGPDKNAIQRFLGKEGDKFELIKLRLNELIVLLEEVVTSRQFGDPNELNIHLKTIFSSIDAICSYVYDIKQRLLALEKEVDRRKPNKLIGFFKNMSRTDQQPPLDLDTILFDTDKLLEKYGIVFSENGKEKTTEK</sequence>
<dbReference type="GeneID" id="94838991"/>
<keyword evidence="2" id="KW-1185">Reference proteome</keyword>
<dbReference type="Proteomes" id="UP000179807">
    <property type="component" value="Unassembled WGS sequence"/>
</dbReference>